<dbReference type="SMART" id="SM00732">
    <property type="entry name" value="YqgFc"/>
    <property type="match status" value="1"/>
</dbReference>
<dbReference type="GO" id="GO:0006412">
    <property type="term" value="P:translation"/>
    <property type="evidence" value="ECO:0007669"/>
    <property type="project" value="TreeGrafter"/>
</dbReference>
<gene>
    <name evidence="2" type="ORF">APR41_12950</name>
</gene>
<dbReference type="PANTHER" id="PTHR10724:SF10">
    <property type="entry name" value="S1 RNA-BINDING DOMAIN-CONTAINING PROTEIN 1"/>
    <property type="match status" value="1"/>
</dbReference>
<protein>
    <submittedName>
        <fullName evidence="2">RNA-binding protein</fullName>
    </submittedName>
</protein>
<feature type="domain" description="S1 motif" evidence="1">
    <location>
        <begin position="638"/>
        <end position="707"/>
    </location>
</feature>
<dbReference type="Pfam" id="PF09371">
    <property type="entry name" value="Tex_N"/>
    <property type="match status" value="1"/>
</dbReference>
<organism evidence="2 3">
    <name type="scientific">Salegentibacter salinarum</name>
    <dbReference type="NCBI Taxonomy" id="447422"/>
    <lineage>
        <taxon>Bacteria</taxon>
        <taxon>Pseudomonadati</taxon>
        <taxon>Bacteroidota</taxon>
        <taxon>Flavobacteriia</taxon>
        <taxon>Flavobacteriales</taxon>
        <taxon>Flavobacteriaceae</taxon>
        <taxon>Salegentibacter</taxon>
    </lineage>
</organism>
<dbReference type="PANTHER" id="PTHR10724">
    <property type="entry name" value="30S RIBOSOMAL PROTEIN S1"/>
    <property type="match status" value="1"/>
</dbReference>
<dbReference type="OrthoDB" id="9804714at2"/>
<dbReference type="Gene3D" id="1.10.3500.10">
    <property type="entry name" value="Tex N-terminal region-like"/>
    <property type="match status" value="1"/>
</dbReference>
<dbReference type="InterPro" id="IPR041692">
    <property type="entry name" value="HHH_9"/>
</dbReference>
<dbReference type="GO" id="GO:0006139">
    <property type="term" value="P:nucleobase-containing compound metabolic process"/>
    <property type="evidence" value="ECO:0007669"/>
    <property type="project" value="InterPro"/>
</dbReference>
<dbReference type="Pfam" id="PF17674">
    <property type="entry name" value="HHH_9"/>
    <property type="match status" value="1"/>
</dbReference>
<dbReference type="InterPro" id="IPR044146">
    <property type="entry name" value="S1_Tex"/>
</dbReference>
<dbReference type="SMART" id="SM00316">
    <property type="entry name" value="S1"/>
    <property type="match status" value="1"/>
</dbReference>
<dbReference type="PROSITE" id="PS50126">
    <property type="entry name" value="S1"/>
    <property type="match status" value="1"/>
</dbReference>
<name>A0A2N0U216_9FLAO</name>
<dbReference type="GO" id="GO:0003729">
    <property type="term" value="F:mRNA binding"/>
    <property type="evidence" value="ECO:0007669"/>
    <property type="project" value="TreeGrafter"/>
</dbReference>
<dbReference type="InterPro" id="IPR050437">
    <property type="entry name" value="Ribos_protein_bS1-like"/>
</dbReference>
<dbReference type="Pfam" id="PF12836">
    <property type="entry name" value="HHH_3"/>
    <property type="match status" value="1"/>
</dbReference>
<comment type="caution">
    <text evidence="2">The sequence shown here is derived from an EMBL/GenBank/DDBJ whole genome shotgun (WGS) entry which is preliminary data.</text>
</comment>
<dbReference type="FunFam" id="2.40.50.140:FF:000051">
    <property type="entry name" value="RNA-binding transcriptional accessory protein"/>
    <property type="match status" value="1"/>
</dbReference>
<dbReference type="SUPFAM" id="SSF50249">
    <property type="entry name" value="Nucleic acid-binding proteins"/>
    <property type="match status" value="1"/>
</dbReference>
<dbReference type="AlphaFoldDB" id="A0A2N0U216"/>
<dbReference type="STRING" id="447422.SAMN05660903_02642"/>
<dbReference type="Proteomes" id="UP000232673">
    <property type="component" value="Unassembled WGS sequence"/>
</dbReference>
<dbReference type="FunFam" id="1.10.150.310:FF:000002">
    <property type="entry name" value="Putative transcription modulator/accessory protein"/>
    <property type="match status" value="1"/>
</dbReference>
<dbReference type="SUPFAM" id="SSF158832">
    <property type="entry name" value="Tex N-terminal region-like"/>
    <property type="match status" value="1"/>
</dbReference>
<dbReference type="GO" id="GO:0003735">
    <property type="term" value="F:structural constituent of ribosome"/>
    <property type="evidence" value="ECO:0007669"/>
    <property type="project" value="TreeGrafter"/>
</dbReference>
<sequence>MNVQDYIQSRAQLPSKSIQNTIALLDADATIPFISRYRKEATGNLDEVAVEKISLLLNAFNELEKRKAAVLKAIKTQNELTETLAEKIEKATTLTEVEDLYLPFKKKRKTKADMAREAGLEPLAKILMAQNTQNIENSVKQFLSEKVKTKEDAFSGAGHIIAEWINENTYVRNSLRRLYTRKAQLSTKWVKTAEEHPEASKFTQFEKWEEPLKRIPSHRFLAIYRAEKLGIIKLKIGVEKSEALNLIEKAIIKNPGFSGGKYLQEAIEDAYTRLLKTSFATEFLNEAKEKADEDAIAVFASNLEQLLMEAPLGSKRILALDPGFKSGCKLVCLDEQGNLLHNETIFPHPPQKKTDAASAKIKSLVNAYKIEAIAIGNGTAARETEQFIKNIYLPKEVSVFTVNEVGASVYSASKIARDEFPNYDVTVRGAVSIGRRLSDPLAELVKIDPKSIGVGQYQHEVDQTKLKEKLDVVVMRCVNKIGVNLNTASKELLSYVSGIGPGLAQNILDYRKENKRFTSRKELLKVPRLGEKAFEQSAGFLRIKNTKNPLDNSAVHPESYFVVEKMAKNNALKPEELIGNIEVLEKIKPEEYVSGSIGLPSLKDILGELKKPGADPRAKKKPFSFDPTVKTIGDLKPGMKLPGIVNNITNFGCFVDIGIKESGLIHISKLANQFISDVNSVIKLNQELEVTVLSVDEEKKRVQLSLVD</sequence>
<dbReference type="Gene3D" id="1.10.10.650">
    <property type="entry name" value="RuvA domain 2-like"/>
    <property type="match status" value="1"/>
</dbReference>
<dbReference type="SUPFAM" id="SSF53098">
    <property type="entry name" value="Ribonuclease H-like"/>
    <property type="match status" value="1"/>
</dbReference>
<dbReference type="InterPro" id="IPR010994">
    <property type="entry name" value="RuvA_2-like"/>
</dbReference>
<dbReference type="InterPro" id="IPR018974">
    <property type="entry name" value="Tex-like_N"/>
</dbReference>
<dbReference type="Pfam" id="PF00575">
    <property type="entry name" value="S1"/>
    <property type="match status" value="1"/>
</dbReference>
<dbReference type="InterPro" id="IPR003029">
    <property type="entry name" value="S1_domain"/>
</dbReference>
<accession>A0A2N0U216</accession>
<dbReference type="InterPro" id="IPR006641">
    <property type="entry name" value="YqgF/RNaseH-like_dom"/>
</dbReference>
<dbReference type="SUPFAM" id="SSF47781">
    <property type="entry name" value="RuvA domain 2-like"/>
    <property type="match status" value="2"/>
</dbReference>
<evidence type="ECO:0000259" key="1">
    <source>
        <dbReference type="PROSITE" id="PS50126"/>
    </source>
</evidence>
<dbReference type="InterPro" id="IPR037027">
    <property type="entry name" value="YqgF/RNaseH-like_dom_sf"/>
</dbReference>
<dbReference type="InterPro" id="IPR012340">
    <property type="entry name" value="NA-bd_OB-fold"/>
</dbReference>
<dbReference type="CDD" id="cd05685">
    <property type="entry name" value="S1_Tex"/>
    <property type="match status" value="1"/>
</dbReference>
<reference evidence="2 3" key="1">
    <citation type="submission" date="2015-10" db="EMBL/GenBank/DDBJ databases">
        <title>Draft genome sequence of Salegentibacter salinarum KCTC 12975.</title>
        <authorList>
            <person name="Lin W."/>
            <person name="Zheng Q."/>
        </authorList>
    </citation>
    <scope>NUCLEOTIDE SEQUENCE [LARGE SCALE GENOMIC DNA]</scope>
    <source>
        <strain evidence="2 3">KCTC 12975</strain>
    </source>
</reference>
<dbReference type="FunFam" id="1.10.10.650:FF:000001">
    <property type="entry name" value="S1 RNA-binding domain 1"/>
    <property type="match status" value="1"/>
</dbReference>
<dbReference type="GO" id="GO:0005737">
    <property type="term" value="C:cytoplasm"/>
    <property type="evidence" value="ECO:0007669"/>
    <property type="project" value="UniProtKB-ARBA"/>
</dbReference>
<dbReference type="InterPro" id="IPR032639">
    <property type="entry name" value="Tex_YqgF"/>
</dbReference>
<dbReference type="InterPro" id="IPR023319">
    <property type="entry name" value="Tex-like_HTH_dom_sf"/>
</dbReference>
<dbReference type="FunFam" id="3.30.420.140:FF:000001">
    <property type="entry name" value="RNA-binding transcriptional accessory protein"/>
    <property type="match status" value="1"/>
</dbReference>
<dbReference type="InterPro" id="IPR012337">
    <property type="entry name" value="RNaseH-like_sf"/>
</dbReference>
<evidence type="ECO:0000313" key="3">
    <source>
        <dbReference type="Proteomes" id="UP000232673"/>
    </source>
</evidence>
<dbReference type="Gene3D" id="1.10.150.310">
    <property type="entry name" value="Tex RuvX-like domain-like"/>
    <property type="match status" value="1"/>
</dbReference>
<dbReference type="Gene3D" id="2.40.50.140">
    <property type="entry name" value="Nucleic acid-binding proteins"/>
    <property type="match status" value="1"/>
</dbReference>
<dbReference type="EMBL" id="LKTS01000003">
    <property type="protein sequence ID" value="PKD20938.1"/>
    <property type="molecule type" value="Genomic_DNA"/>
</dbReference>
<dbReference type="InterPro" id="IPR055179">
    <property type="entry name" value="Tex-like_central_region"/>
</dbReference>
<dbReference type="RefSeq" id="WP_079713664.1">
    <property type="nucleotide sequence ID" value="NZ_FUZC01000010.1"/>
</dbReference>
<dbReference type="Pfam" id="PF22706">
    <property type="entry name" value="Tex_central_region"/>
    <property type="match status" value="1"/>
</dbReference>
<dbReference type="InterPro" id="IPR023323">
    <property type="entry name" value="Tex-like_dom_sf"/>
</dbReference>
<dbReference type="Pfam" id="PF16921">
    <property type="entry name" value="Tex_YqgF"/>
    <property type="match status" value="1"/>
</dbReference>
<evidence type="ECO:0000313" key="2">
    <source>
        <dbReference type="EMBL" id="PKD20938.1"/>
    </source>
</evidence>
<dbReference type="Gene3D" id="3.30.420.140">
    <property type="entry name" value="YqgF/RNase H-like domain"/>
    <property type="match status" value="1"/>
</dbReference>
<keyword evidence="3" id="KW-1185">Reference proteome</keyword>
<proteinExistence type="predicted"/>